<keyword evidence="11" id="KW-0636">Prenylation</keyword>
<dbReference type="GeneID" id="113577853"/>
<dbReference type="Proteomes" id="UP000314983">
    <property type="component" value="Chromosome 3"/>
</dbReference>
<keyword evidence="7" id="KW-0175">Coiled coil</keyword>
<evidence type="ECO:0000256" key="9">
    <source>
        <dbReference type="ARBA" id="ARBA00023139"/>
    </source>
</evidence>
<feature type="repeat" description="ANK" evidence="15">
    <location>
        <begin position="106"/>
        <end position="138"/>
    </location>
</feature>
<dbReference type="GO" id="GO:1903670">
    <property type="term" value="P:regulation of sprouting angiogenesis"/>
    <property type="evidence" value="ECO:0007669"/>
    <property type="project" value="TreeGrafter"/>
</dbReference>
<dbReference type="PROSITE" id="PS50088">
    <property type="entry name" value="ANK_REPEAT"/>
    <property type="match status" value="4"/>
</dbReference>
<keyword evidence="6 15" id="KW-0040">ANK repeat</keyword>
<evidence type="ECO:0000256" key="10">
    <source>
        <dbReference type="ARBA" id="ARBA00023288"/>
    </source>
</evidence>
<dbReference type="SUPFAM" id="SSF48403">
    <property type="entry name" value="Ankyrin repeat"/>
    <property type="match status" value="1"/>
</dbReference>
<keyword evidence="8" id="KW-0472">Membrane</keyword>
<reference evidence="17" key="3">
    <citation type="submission" date="2020-05" db="EMBL/GenBank/DDBJ databases">
        <title>Electrophorus electricus (electric eel) genome, fEleEle1, primary haplotype.</title>
        <authorList>
            <person name="Myers G."/>
            <person name="Meyer A."/>
            <person name="Fedrigo O."/>
            <person name="Formenti G."/>
            <person name="Rhie A."/>
            <person name="Tracey A."/>
            <person name="Sims Y."/>
            <person name="Jarvis E.D."/>
        </authorList>
    </citation>
    <scope>NUCLEOTIDE SEQUENCE [LARGE SCALE GENOMIC DNA]</scope>
</reference>
<dbReference type="GO" id="GO:0005886">
    <property type="term" value="C:plasma membrane"/>
    <property type="evidence" value="ECO:0007669"/>
    <property type="project" value="UniProtKB-SubCell"/>
</dbReference>
<dbReference type="Gene3D" id="1.25.40.20">
    <property type="entry name" value="Ankyrin repeat-containing domain"/>
    <property type="match status" value="2"/>
</dbReference>
<feature type="repeat" description="ANK" evidence="15">
    <location>
        <begin position="267"/>
        <end position="299"/>
    </location>
</feature>
<comment type="subcellular location">
    <subcellularLocation>
        <location evidence="1">Cell membrane</location>
        <topology evidence="1">Lipid-anchor</topology>
    </subcellularLocation>
</comment>
<evidence type="ECO:0000256" key="5">
    <source>
        <dbReference type="ARBA" id="ARBA00022737"/>
    </source>
</evidence>
<reference evidence="17" key="4">
    <citation type="submission" date="2025-08" db="UniProtKB">
        <authorList>
            <consortium name="Ensembl"/>
        </authorList>
    </citation>
    <scope>IDENTIFICATION</scope>
</reference>
<dbReference type="RefSeq" id="XP_035380002.1">
    <property type="nucleotide sequence ID" value="XM_035524109.1"/>
</dbReference>
<evidence type="ECO:0000256" key="16">
    <source>
        <dbReference type="SAM" id="MobiDB-lite"/>
    </source>
</evidence>
<feature type="region of interest" description="Disordered" evidence="16">
    <location>
        <begin position="377"/>
        <end position="399"/>
    </location>
</feature>
<keyword evidence="9" id="KW-0564">Palmitate</keyword>
<comment type="subunit">
    <text evidence="13">Binds PP1.</text>
</comment>
<dbReference type="PROSITE" id="PS50297">
    <property type="entry name" value="ANK_REP_REGION"/>
    <property type="match status" value="4"/>
</dbReference>
<dbReference type="InterPro" id="IPR036770">
    <property type="entry name" value="Ankyrin_rpt-contain_sf"/>
</dbReference>
<dbReference type="PANTHER" id="PTHR24179">
    <property type="entry name" value="PROTEIN PHOSPHATASE 1 REGULATORY SUBUNIT 12"/>
    <property type="match status" value="1"/>
</dbReference>
<dbReference type="SMART" id="SM00248">
    <property type="entry name" value="ANK"/>
    <property type="match status" value="5"/>
</dbReference>
<dbReference type="FunFam" id="1.25.40.20:FF:000079">
    <property type="entry name" value="Protein phosphatase 1 regulatory subunit 16B"/>
    <property type="match status" value="1"/>
</dbReference>
<dbReference type="GO" id="GO:0017020">
    <property type="term" value="F:myosin phosphatase regulator activity"/>
    <property type="evidence" value="ECO:0007669"/>
    <property type="project" value="TreeGrafter"/>
</dbReference>
<dbReference type="GeneTree" id="ENSGT00940000154090"/>
<dbReference type="PANTHER" id="PTHR24179:SF31">
    <property type="entry name" value="PROTEIN PHOSPHATASE 1 REGULATORY INHIBITOR SUBUNIT 16B"/>
    <property type="match status" value="1"/>
</dbReference>
<reference evidence="17" key="5">
    <citation type="submission" date="2025-09" db="UniProtKB">
        <authorList>
            <consortium name="Ensembl"/>
        </authorList>
    </citation>
    <scope>IDENTIFICATION</scope>
</reference>
<dbReference type="AlphaFoldDB" id="A0A4W4GIA7"/>
<feature type="repeat" description="ANK" evidence="15">
    <location>
        <begin position="234"/>
        <end position="266"/>
    </location>
</feature>
<dbReference type="RefSeq" id="XP_026866540.2">
    <property type="nucleotide sequence ID" value="XM_027010739.2"/>
</dbReference>
<organism evidence="17 18">
    <name type="scientific">Electrophorus electricus</name>
    <name type="common">Electric eel</name>
    <name type="synonym">Gymnotus electricus</name>
    <dbReference type="NCBI Taxonomy" id="8005"/>
    <lineage>
        <taxon>Eukaryota</taxon>
        <taxon>Metazoa</taxon>
        <taxon>Chordata</taxon>
        <taxon>Craniata</taxon>
        <taxon>Vertebrata</taxon>
        <taxon>Euteleostomi</taxon>
        <taxon>Actinopterygii</taxon>
        <taxon>Neopterygii</taxon>
        <taxon>Teleostei</taxon>
        <taxon>Ostariophysi</taxon>
        <taxon>Gymnotiformes</taxon>
        <taxon>Gymnotoidei</taxon>
        <taxon>Gymnotidae</taxon>
        <taxon>Electrophorus</taxon>
    </lineage>
</organism>
<evidence type="ECO:0000256" key="7">
    <source>
        <dbReference type="ARBA" id="ARBA00023054"/>
    </source>
</evidence>
<evidence type="ECO:0000256" key="1">
    <source>
        <dbReference type="ARBA" id="ARBA00004193"/>
    </source>
</evidence>
<feature type="compositionally biased region" description="Basic and acidic residues" evidence="16">
    <location>
        <begin position="386"/>
        <end position="395"/>
    </location>
</feature>
<keyword evidence="2" id="KW-1003">Cell membrane</keyword>
<evidence type="ECO:0000256" key="13">
    <source>
        <dbReference type="ARBA" id="ARBA00063230"/>
    </source>
</evidence>
<comment type="function">
    <text evidence="12">Inhibits protein phosphatase 1 activity toward phosphorylase, myosin light chain and myosin substrates.</text>
</comment>
<evidence type="ECO:0000256" key="12">
    <source>
        <dbReference type="ARBA" id="ARBA00055219"/>
    </source>
</evidence>
<dbReference type="FunFam" id="1.25.40.20:FF:000198">
    <property type="entry name" value="Myosin binding subunit, isoform P"/>
    <property type="match status" value="1"/>
</dbReference>
<evidence type="ECO:0000313" key="17">
    <source>
        <dbReference type="Ensembl" id="ENSEEEP00000036305.2"/>
    </source>
</evidence>
<accession>A0A4W4GIA7</accession>
<reference evidence="18" key="2">
    <citation type="journal article" date="2017" name="Sci. Adv.">
        <title>A tail of two voltages: Proteomic comparison of the three electric organs of the electric eel.</title>
        <authorList>
            <person name="Traeger L.L."/>
            <person name="Sabat G."/>
            <person name="Barrett-Wilt G.A."/>
            <person name="Wells G.B."/>
            <person name="Sussman M.R."/>
        </authorList>
    </citation>
    <scope>NUCLEOTIDE SEQUENCE [LARGE SCALE GENOMIC DNA]</scope>
</reference>
<dbReference type="GO" id="GO:0005737">
    <property type="term" value="C:cytoplasm"/>
    <property type="evidence" value="ECO:0007669"/>
    <property type="project" value="TreeGrafter"/>
</dbReference>
<reference evidence="18" key="1">
    <citation type="journal article" date="2014" name="Science">
        <title>Nonhuman genetics. Genomic basis for the convergent evolution of electric organs.</title>
        <authorList>
            <person name="Gallant J.R."/>
            <person name="Traeger L.L."/>
            <person name="Volkening J.D."/>
            <person name="Moffett H."/>
            <person name="Chen P.H."/>
            <person name="Novina C.D."/>
            <person name="Phillips G.N.Jr."/>
            <person name="Anand R."/>
            <person name="Wells G.B."/>
            <person name="Pinch M."/>
            <person name="Guth R."/>
            <person name="Unguez G.A."/>
            <person name="Albert J.S."/>
            <person name="Zakon H.H."/>
            <person name="Samanta M.P."/>
            <person name="Sussman M.R."/>
        </authorList>
    </citation>
    <scope>NUCLEOTIDE SEQUENCE [LARGE SCALE GENOMIC DNA]</scope>
</reference>
<evidence type="ECO:0000256" key="2">
    <source>
        <dbReference type="ARBA" id="ARBA00022475"/>
    </source>
</evidence>
<dbReference type="PRINTS" id="PR01415">
    <property type="entry name" value="ANKYRIN"/>
</dbReference>
<keyword evidence="5" id="KW-0677">Repeat</keyword>
<keyword evidence="18" id="KW-1185">Reference proteome</keyword>
<sequence>MTNHLELLNELQQLDKAPSLERLRAAQKRRTQQLKRWAIYEKEMQNRKRKTDRRRGNGNHGNAAEIRKRVSFAANVALLEASARNDLQEVRYLLKYSVSPDLCNEDGLTAMHQCCIDNYEEMVQVLLSRGASVNAQDNELWTPLHAAATCGHTGLVRILIQHGADLLAVNSDGNMPYDLCEDDPTLDIIETAMANRGITQDMINETRAAAERRMTKDIQNLLHDGKDINQPDSQGATLLHIAAANGYMEAVELLLEGGALMNLIDSDGWQPLHAAACWGQLHVAELLVSHGASLNAKTYMEETPIDLCEDEDFRNHLLDLKHKHDVIMKSQLQHKTSLCRRTSSAGSRGKVVRRASLSLRHNLCQKEYETEAIVWRGGREEEEEREKESDQENSHTVKSVKWHRANHILKDGDQQTYSVSTKTCIRASSTSNRNSLTPEASLTTSKDSWTRNRAQTLSELKKQRAAAKLLSHPILNGHINNGSMAAKKAQNSYEDHCMPVVSSNGNTIYFTLASGDPPLLKLKQPIEEEEETNSHGCCCIS</sequence>
<keyword evidence="3" id="KW-0488">Methylation</keyword>
<keyword evidence="10" id="KW-0449">Lipoprotein</keyword>
<dbReference type="GO" id="GO:0061028">
    <property type="term" value="P:establishment of endothelial barrier"/>
    <property type="evidence" value="ECO:0007669"/>
    <property type="project" value="TreeGrafter"/>
</dbReference>
<keyword evidence="4" id="KW-0597">Phosphoprotein</keyword>
<dbReference type="Ensembl" id="ENSEEET00000036731.2">
    <property type="protein sequence ID" value="ENSEEEP00000036305.2"/>
    <property type="gene ID" value="ENSEEEG00000017266.2"/>
</dbReference>
<gene>
    <name evidence="17" type="primary">PPP1R16B</name>
</gene>
<dbReference type="InterPro" id="IPR051226">
    <property type="entry name" value="PP1_Regulatory_Subunit"/>
</dbReference>
<evidence type="ECO:0000256" key="8">
    <source>
        <dbReference type="ARBA" id="ARBA00023136"/>
    </source>
</evidence>
<protein>
    <recommendedName>
        <fullName evidence="14">Protein phosphatase 1 regulatory subunit 16A</fullName>
    </recommendedName>
</protein>
<dbReference type="GO" id="GO:0004857">
    <property type="term" value="F:enzyme inhibitor activity"/>
    <property type="evidence" value="ECO:0007669"/>
    <property type="project" value="TreeGrafter"/>
</dbReference>
<dbReference type="Pfam" id="PF12796">
    <property type="entry name" value="Ank_2"/>
    <property type="match status" value="2"/>
</dbReference>
<evidence type="ECO:0000256" key="14">
    <source>
        <dbReference type="ARBA" id="ARBA00072668"/>
    </source>
</evidence>
<evidence type="ECO:0000256" key="3">
    <source>
        <dbReference type="ARBA" id="ARBA00022481"/>
    </source>
</evidence>
<evidence type="ECO:0000313" key="18">
    <source>
        <dbReference type="Proteomes" id="UP000314983"/>
    </source>
</evidence>
<dbReference type="RefSeq" id="XP_026866539.2">
    <property type="nucleotide sequence ID" value="XM_027010738.2"/>
</dbReference>
<feature type="repeat" description="ANK" evidence="15">
    <location>
        <begin position="139"/>
        <end position="171"/>
    </location>
</feature>
<evidence type="ECO:0000256" key="6">
    <source>
        <dbReference type="ARBA" id="ARBA00023043"/>
    </source>
</evidence>
<proteinExistence type="predicted"/>
<evidence type="ECO:0000256" key="11">
    <source>
        <dbReference type="ARBA" id="ARBA00023289"/>
    </source>
</evidence>
<dbReference type="InterPro" id="IPR002110">
    <property type="entry name" value="Ankyrin_rpt"/>
</dbReference>
<evidence type="ECO:0000256" key="4">
    <source>
        <dbReference type="ARBA" id="ARBA00022553"/>
    </source>
</evidence>
<evidence type="ECO:0000256" key="15">
    <source>
        <dbReference type="PROSITE-ProRule" id="PRU00023"/>
    </source>
</evidence>
<name>A0A4W4GIA7_ELEEL</name>